<sequence length="152" mass="16211">MLAAASNRIPSPFLPSQAAAGPAPPCPPAARAMGPSTASSPTRLRLPPGPRRRMLPACRAVPPPPALPRRGGGGRVLLRARPHRSGLPRGRPTVLPSPPVLRLRRRAPVALAHRGRRREDGLAQFLLRCASKWSLTTGRYPPPRHSIGGLLC</sequence>
<protein>
    <submittedName>
        <fullName evidence="2">Uncharacterized protein</fullName>
    </submittedName>
</protein>
<feature type="region of interest" description="Disordered" evidence="1">
    <location>
        <begin position="1"/>
        <end position="76"/>
    </location>
</feature>
<dbReference type="Proteomes" id="UP000244336">
    <property type="component" value="Chromosome 9"/>
</dbReference>
<evidence type="ECO:0000313" key="3">
    <source>
        <dbReference type="Proteomes" id="UP000244336"/>
    </source>
</evidence>
<dbReference type="EMBL" id="CM009757">
    <property type="protein sequence ID" value="PUZ39691.1"/>
    <property type="molecule type" value="Genomic_DNA"/>
</dbReference>
<evidence type="ECO:0000313" key="2">
    <source>
        <dbReference type="EMBL" id="PUZ39691.1"/>
    </source>
</evidence>
<name>A0A2T7C8L9_9POAL</name>
<keyword evidence="3" id="KW-1185">Reference proteome</keyword>
<reference evidence="2 3" key="1">
    <citation type="submission" date="2018-04" db="EMBL/GenBank/DDBJ databases">
        <title>WGS assembly of Panicum hallii var. hallii HAL2.</title>
        <authorList>
            <person name="Lovell J."/>
            <person name="Jenkins J."/>
            <person name="Lowry D."/>
            <person name="Mamidi S."/>
            <person name="Sreedasyam A."/>
            <person name="Weng X."/>
            <person name="Barry K."/>
            <person name="Bonette J."/>
            <person name="Campitelli B."/>
            <person name="Daum C."/>
            <person name="Gordon S."/>
            <person name="Gould B."/>
            <person name="Lipzen A."/>
            <person name="MacQueen A."/>
            <person name="Palacio-Mejia J."/>
            <person name="Plott C."/>
            <person name="Shakirov E."/>
            <person name="Shu S."/>
            <person name="Yoshinaga Y."/>
            <person name="Zane M."/>
            <person name="Rokhsar D."/>
            <person name="Grimwood J."/>
            <person name="Schmutz J."/>
            <person name="Juenger T."/>
        </authorList>
    </citation>
    <scope>NUCLEOTIDE SEQUENCE [LARGE SCALE GENOMIC DNA]</scope>
    <source>
        <strain evidence="3">cv. HAL2</strain>
    </source>
</reference>
<feature type="compositionally biased region" description="Low complexity" evidence="1">
    <location>
        <begin position="29"/>
        <end position="46"/>
    </location>
</feature>
<gene>
    <name evidence="2" type="ORF">GQ55_9G354900</name>
</gene>
<evidence type="ECO:0000256" key="1">
    <source>
        <dbReference type="SAM" id="MobiDB-lite"/>
    </source>
</evidence>
<proteinExistence type="predicted"/>
<organism evidence="2 3">
    <name type="scientific">Panicum hallii var. hallii</name>
    <dbReference type="NCBI Taxonomy" id="1504633"/>
    <lineage>
        <taxon>Eukaryota</taxon>
        <taxon>Viridiplantae</taxon>
        <taxon>Streptophyta</taxon>
        <taxon>Embryophyta</taxon>
        <taxon>Tracheophyta</taxon>
        <taxon>Spermatophyta</taxon>
        <taxon>Magnoliopsida</taxon>
        <taxon>Liliopsida</taxon>
        <taxon>Poales</taxon>
        <taxon>Poaceae</taxon>
        <taxon>PACMAD clade</taxon>
        <taxon>Panicoideae</taxon>
        <taxon>Panicodae</taxon>
        <taxon>Paniceae</taxon>
        <taxon>Panicinae</taxon>
        <taxon>Panicum</taxon>
        <taxon>Panicum sect. Panicum</taxon>
    </lineage>
</organism>
<dbReference type="AlphaFoldDB" id="A0A2T7C8L9"/>
<accession>A0A2T7C8L9</accession>
<dbReference type="Gramene" id="PUZ39691">
    <property type="protein sequence ID" value="PUZ39691"/>
    <property type="gene ID" value="GQ55_9G354900"/>
</dbReference>